<feature type="transmembrane region" description="Helical" evidence="7">
    <location>
        <begin position="325"/>
        <end position="343"/>
    </location>
</feature>
<proteinExistence type="inferred from homology"/>
<organism evidence="9 10">
    <name type="scientific">Leersia perrieri</name>
    <dbReference type="NCBI Taxonomy" id="77586"/>
    <lineage>
        <taxon>Eukaryota</taxon>
        <taxon>Viridiplantae</taxon>
        <taxon>Streptophyta</taxon>
        <taxon>Embryophyta</taxon>
        <taxon>Tracheophyta</taxon>
        <taxon>Spermatophyta</taxon>
        <taxon>Magnoliopsida</taxon>
        <taxon>Liliopsida</taxon>
        <taxon>Poales</taxon>
        <taxon>Poaceae</taxon>
        <taxon>BOP clade</taxon>
        <taxon>Oryzoideae</taxon>
        <taxon>Oryzeae</taxon>
        <taxon>Oryzinae</taxon>
        <taxon>Leersia</taxon>
    </lineage>
</organism>
<protein>
    <recommendedName>
        <fullName evidence="8">Major facilitator superfamily (MFS) profile domain-containing protein</fullName>
    </recommendedName>
</protein>
<feature type="transmembrane region" description="Helical" evidence="7">
    <location>
        <begin position="730"/>
        <end position="753"/>
    </location>
</feature>
<comment type="subcellular location">
    <subcellularLocation>
        <location evidence="1">Membrane</location>
        <topology evidence="1">Multi-pass membrane protein</topology>
    </subcellularLocation>
</comment>
<comment type="similarity">
    <text evidence="6">Belongs to the major facilitator superfamily. Spinster (TC 2.A.1.49) family.</text>
</comment>
<dbReference type="AlphaFoldDB" id="A0A0D9XD36"/>
<evidence type="ECO:0000259" key="8">
    <source>
        <dbReference type="PROSITE" id="PS50850"/>
    </source>
</evidence>
<feature type="transmembrane region" description="Helical" evidence="7">
    <location>
        <begin position="861"/>
        <end position="880"/>
    </location>
</feature>
<accession>A0A0D9XD36</accession>
<dbReference type="InterPro" id="IPR036259">
    <property type="entry name" value="MFS_trans_sf"/>
</dbReference>
<feature type="transmembrane region" description="Helical" evidence="7">
    <location>
        <begin position="169"/>
        <end position="189"/>
    </location>
</feature>
<name>A0A0D9XD36_9ORYZ</name>
<evidence type="ECO:0000256" key="7">
    <source>
        <dbReference type="SAM" id="Phobius"/>
    </source>
</evidence>
<dbReference type="Gramene" id="LPERR09G05500.1">
    <property type="protein sequence ID" value="LPERR09G05500.1"/>
    <property type="gene ID" value="LPERR09G05500"/>
</dbReference>
<dbReference type="CDD" id="cd17328">
    <property type="entry name" value="MFS_spinster_like"/>
    <property type="match status" value="2"/>
</dbReference>
<dbReference type="Gene3D" id="1.20.1250.20">
    <property type="entry name" value="MFS general substrate transporter like domains"/>
    <property type="match status" value="3"/>
</dbReference>
<keyword evidence="3 7" id="KW-0812">Transmembrane</keyword>
<dbReference type="PROSITE" id="PS50850">
    <property type="entry name" value="MFS"/>
    <property type="match status" value="2"/>
</dbReference>
<dbReference type="GO" id="GO:0022857">
    <property type="term" value="F:transmembrane transporter activity"/>
    <property type="evidence" value="ECO:0007669"/>
    <property type="project" value="InterPro"/>
</dbReference>
<dbReference type="PANTHER" id="PTHR23505:SF52">
    <property type="entry name" value="MAJOR FACILITATOR SUPERFAMILY PROTEIN"/>
    <property type="match status" value="1"/>
</dbReference>
<keyword evidence="5 7" id="KW-0472">Membrane</keyword>
<feature type="transmembrane region" description="Helical" evidence="7">
    <location>
        <begin position="924"/>
        <end position="942"/>
    </location>
</feature>
<dbReference type="GO" id="GO:0016020">
    <property type="term" value="C:membrane"/>
    <property type="evidence" value="ECO:0007669"/>
    <property type="project" value="UniProtKB-SubCell"/>
</dbReference>
<keyword evidence="2" id="KW-0813">Transport</keyword>
<keyword evidence="10" id="KW-1185">Reference proteome</keyword>
<feature type="transmembrane region" description="Helical" evidence="7">
    <location>
        <begin position="901"/>
        <end position="918"/>
    </location>
</feature>
<dbReference type="InterPro" id="IPR044770">
    <property type="entry name" value="MFS_spinster-like"/>
</dbReference>
<dbReference type="FunFam" id="1.20.1250.20:FF:000520">
    <property type="entry name" value="Major facilitator superfamily protein"/>
    <property type="match status" value="1"/>
</dbReference>
<feature type="transmembrane region" description="Helical" evidence="7">
    <location>
        <begin position="74"/>
        <end position="93"/>
    </location>
</feature>
<feature type="transmembrane region" description="Helical" evidence="7">
    <location>
        <begin position="1013"/>
        <end position="1036"/>
    </location>
</feature>
<dbReference type="PANTHER" id="PTHR23505">
    <property type="entry name" value="SPINSTER"/>
    <property type="match status" value="1"/>
</dbReference>
<feature type="transmembrane region" description="Helical" evidence="7">
    <location>
        <begin position="697"/>
        <end position="718"/>
    </location>
</feature>
<reference evidence="9" key="3">
    <citation type="submission" date="2015-04" db="UniProtKB">
        <authorList>
            <consortium name="EnsemblPlants"/>
        </authorList>
    </citation>
    <scope>IDENTIFICATION</scope>
</reference>
<dbReference type="HOGENOM" id="CLU_300235_0_0_1"/>
<evidence type="ECO:0000256" key="6">
    <source>
        <dbReference type="ARBA" id="ARBA00024338"/>
    </source>
</evidence>
<dbReference type="Proteomes" id="UP000032180">
    <property type="component" value="Chromosome 9"/>
</dbReference>
<reference evidence="10" key="2">
    <citation type="submission" date="2013-12" db="EMBL/GenBank/DDBJ databases">
        <authorList>
            <person name="Yu Y."/>
            <person name="Lee S."/>
            <person name="de Baynast K."/>
            <person name="Wissotski M."/>
            <person name="Liu L."/>
            <person name="Talag J."/>
            <person name="Goicoechea J."/>
            <person name="Angelova A."/>
            <person name="Jetty R."/>
            <person name="Kudrna D."/>
            <person name="Golser W."/>
            <person name="Rivera L."/>
            <person name="Zhang J."/>
            <person name="Wing R."/>
        </authorList>
    </citation>
    <scope>NUCLEOTIDE SEQUENCE</scope>
</reference>
<dbReference type="STRING" id="77586.A0A0D9XD36"/>
<dbReference type="InterPro" id="IPR020846">
    <property type="entry name" value="MFS_dom"/>
</dbReference>
<evidence type="ECO:0000256" key="1">
    <source>
        <dbReference type="ARBA" id="ARBA00004141"/>
    </source>
</evidence>
<dbReference type="SUPFAM" id="SSF103473">
    <property type="entry name" value="MFS general substrate transporter"/>
    <property type="match status" value="2"/>
</dbReference>
<feature type="domain" description="Major facilitator superfamily (MFS) profile" evidence="8">
    <location>
        <begin position="10"/>
        <end position="440"/>
    </location>
</feature>
<feature type="transmembrane region" description="Helical" evidence="7">
    <location>
        <begin position="417"/>
        <end position="436"/>
    </location>
</feature>
<keyword evidence="4 7" id="KW-1133">Transmembrane helix</keyword>
<evidence type="ECO:0000256" key="2">
    <source>
        <dbReference type="ARBA" id="ARBA00022448"/>
    </source>
</evidence>
<evidence type="ECO:0000256" key="5">
    <source>
        <dbReference type="ARBA" id="ARBA00023136"/>
    </source>
</evidence>
<evidence type="ECO:0000313" key="10">
    <source>
        <dbReference type="Proteomes" id="UP000032180"/>
    </source>
</evidence>
<evidence type="ECO:0000256" key="4">
    <source>
        <dbReference type="ARBA" id="ARBA00022989"/>
    </source>
</evidence>
<feature type="transmembrane region" description="Helical" evidence="7">
    <location>
        <begin position="134"/>
        <end position="157"/>
    </location>
</feature>
<evidence type="ECO:0000313" key="9">
    <source>
        <dbReference type="EnsemblPlants" id="LPERR09G05500.1"/>
    </source>
</evidence>
<sequence length="1099" mass="117953">MAAAEAGRRTLALVNLAAIMERADEALLPAVYREVGAALHATPMGLGALTLCRSFVQAACYPLAAYAAVRYNRAHVVAAGAFLWAAATFLVAVSDTFTQVAVARGLNGVGLALVTPAIQSLVADCSDDNTRGSAFGWLQLTGNIGSVLGGLFSLMIASTTIMGIAGWRIAFHIVALISVIVGALVRLFAVDPHFCNIQEGDQLLHKSPWEEMKDLIIEARAVVKIPSFQIIVAQGVTGSFPWSALSFAPMWLELMGFTHNMTGLLTTTFALASSLGGLLGGKMGDYLAVRHPNSGRIVLSQISSASAIPLAALLLLGLPDDSSSGFVHGFVMFIMGLSISWNGPATNNPIFAEIVPERSRTSIYALDRSFESVLASFAPPVVGFLAEHAYGYNPISYGAGVSNVGRDKSNAAALAKALYTAIAIPMLLCCFIYSLLYSTYPRDRERARMDSLIASELQQIELERCHRAGGYAGRKDATVIDVEYSAEESGDDDEKALIHYHAEQSGSFSIKTIRIVMGQQPEAEPERERRRTLLLVNLASIMERADEALLPAVYREVGAALHATPTELGALTLCRSIVQAACYPLAAYAAARHNRAHVIAVGAFLWAAATFLVAISDTFLQVHGRNRRGAVRGGSVDGRRIVAHPYAAAAPRLRRRWGDLSAGRGPVARPAFPRTARAPASISASALLVKRRWRREAIARGLNGIGLALVVPSIQSLVADSSDDGTRGSAFGWLQLASSLGLISGGFVGLLLAQTTVFGIDGWRVAFHLVAIISVFVGILNWFFAVDPHFPMSNAGSCDRPASKQSARQVVEEMIKEAKLVVQIPTFQIFVAQGVSGSFPWSALSFTSMWLELIGFSHRDTAFLMTTFWVATSFGGLLGGKMGDFLALRYPNAGRIVLSQISAGSAVPLAAVLLLGLPDDPSKGIAYGIVLFIMGLFISWNGPATNMPIRAEIVPEKSRTSIYALDMCFESILPSFAPPIVGILAQRVYGYRPDDKGKSVQLDRENAASLAKALYTSIAIPFTICTSIYSFLYCSYPRDRERARMQYLIESELQQMEQGSSCFEGGDKELPWIAGAADILMPAGEERFLTGDDDDGGEG</sequence>
<dbReference type="InterPro" id="IPR011701">
    <property type="entry name" value="MFS"/>
</dbReference>
<feature type="domain" description="Major facilitator superfamily (MFS) profile" evidence="8">
    <location>
        <begin position="532"/>
        <end position="1024"/>
    </location>
</feature>
<feature type="transmembrane region" description="Helical" evidence="7">
    <location>
        <begin position="302"/>
        <end position="319"/>
    </location>
</feature>
<dbReference type="eggNOG" id="KOG1330">
    <property type="taxonomic scope" value="Eukaryota"/>
</dbReference>
<feature type="transmembrane region" description="Helical" evidence="7">
    <location>
        <begin position="105"/>
        <end position="122"/>
    </location>
</feature>
<feature type="transmembrane region" description="Helical" evidence="7">
    <location>
        <begin position="261"/>
        <end position="281"/>
    </location>
</feature>
<dbReference type="EnsemblPlants" id="LPERR09G05500.1">
    <property type="protein sequence ID" value="LPERR09G05500.1"/>
    <property type="gene ID" value="LPERR09G05500"/>
</dbReference>
<evidence type="ECO:0000256" key="3">
    <source>
        <dbReference type="ARBA" id="ARBA00022692"/>
    </source>
</evidence>
<dbReference type="Pfam" id="PF07690">
    <property type="entry name" value="MFS_1"/>
    <property type="match status" value="2"/>
</dbReference>
<reference evidence="9 10" key="1">
    <citation type="submission" date="2012-08" db="EMBL/GenBank/DDBJ databases">
        <title>Oryza genome evolution.</title>
        <authorList>
            <person name="Wing R.A."/>
        </authorList>
    </citation>
    <scope>NUCLEOTIDE SEQUENCE</scope>
</reference>
<feature type="transmembrane region" description="Helical" evidence="7">
    <location>
        <begin position="963"/>
        <end position="985"/>
    </location>
</feature>
<feature type="transmembrane region" description="Helical" evidence="7">
    <location>
        <begin position="765"/>
        <end position="784"/>
    </location>
</feature>
<feature type="transmembrane region" description="Helical" evidence="7">
    <location>
        <begin position="598"/>
        <end position="620"/>
    </location>
</feature>